<keyword evidence="4" id="KW-1185">Reference proteome</keyword>
<dbReference type="InterPro" id="IPR003808">
    <property type="entry name" value="Fe-S_metab-assoc_dom"/>
</dbReference>
<gene>
    <name evidence="3" type="ORF">ACFPB0_03770</name>
</gene>
<dbReference type="EMBL" id="JBHSGQ010000001">
    <property type="protein sequence ID" value="MFC4724403.1"/>
    <property type="molecule type" value="Genomic_DNA"/>
</dbReference>
<dbReference type="RefSeq" id="WP_371392132.1">
    <property type="nucleotide sequence ID" value="NZ_CP163421.1"/>
</dbReference>
<dbReference type="Proteomes" id="UP001596024">
    <property type="component" value="Unassembled WGS sequence"/>
</dbReference>
<dbReference type="Gene3D" id="3.90.1010.10">
    <property type="match status" value="1"/>
</dbReference>
<accession>A0ABV9NBJ0</accession>
<sequence length="138" mass="15010">MQTGDPIIESLVDEFDFLGDWEERYRYLIDMGRALEPLGPEEHSDTNKVQGCVSQVWLVLDKDDAGNLTIRGDSDAHIVKGLVALLIRLYSGRPPAEAAAIDAREVLARIGLGEHLSPQRSNGLASMVARIRASAGAV</sequence>
<feature type="domain" description="Fe-S metabolism associated" evidence="2">
    <location>
        <begin position="13"/>
        <end position="133"/>
    </location>
</feature>
<evidence type="ECO:0000259" key="2">
    <source>
        <dbReference type="Pfam" id="PF02657"/>
    </source>
</evidence>
<protein>
    <submittedName>
        <fullName evidence="3">SufE family protein</fullName>
    </submittedName>
</protein>
<proteinExistence type="inferred from homology"/>
<evidence type="ECO:0000313" key="3">
    <source>
        <dbReference type="EMBL" id="MFC4724403.1"/>
    </source>
</evidence>
<organism evidence="3 4">
    <name type="scientific">Glycocaulis abyssi</name>
    <dbReference type="NCBI Taxonomy" id="1433403"/>
    <lineage>
        <taxon>Bacteria</taxon>
        <taxon>Pseudomonadati</taxon>
        <taxon>Pseudomonadota</taxon>
        <taxon>Alphaproteobacteria</taxon>
        <taxon>Maricaulales</taxon>
        <taxon>Maricaulaceae</taxon>
        <taxon>Glycocaulis</taxon>
    </lineage>
</organism>
<comment type="caution">
    <text evidence="3">The sequence shown here is derived from an EMBL/GenBank/DDBJ whole genome shotgun (WGS) entry which is preliminary data.</text>
</comment>
<comment type="similarity">
    <text evidence="1">Belongs to the SufE family.</text>
</comment>
<dbReference type="SUPFAM" id="SSF82649">
    <property type="entry name" value="SufE/NifU"/>
    <property type="match status" value="1"/>
</dbReference>
<dbReference type="Pfam" id="PF02657">
    <property type="entry name" value="SufE"/>
    <property type="match status" value="1"/>
</dbReference>
<dbReference type="PANTHER" id="PTHR43597">
    <property type="entry name" value="SULFUR ACCEPTOR PROTEIN CSDE"/>
    <property type="match status" value="1"/>
</dbReference>
<reference evidence="4" key="1">
    <citation type="journal article" date="2019" name="Int. J. Syst. Evol. Microbiol.">
        <title>The Global Catalogue of Microorganisms (GCM) 10K type strain sequencing project: providing services to taxonomists for standard genome sequencing and annotation.</title>
        <authorList>
            <consortium name="The Broad Institute Genomics Platform"/>
            <consortium name="The Broad Institute Genome Sequencing Center for Infectious Disease"/>
            <person name="Wu L."/>
            <person name="Ma J."/>
        </authorList>
    </citation>
    <scope>NUCLEOTIDE SEQUENCE [LARGE SCALE GENOMIC DNA]</scope>
    <source>
        <strain evidence="4">CCUG 62981</strain>
    </source>
</reference>
<name>A0ABV9NBJ0_9PROT</name>
<evidence type="ECO:0000313" key="4">
    <source>
        <dbReference type="Proteomes" id="UP001596024"/>
    </source>
</evidence>
<dbReference type="PANTHER" id="PTHR43597:SF5">
    <property type="entry name" value="SUFE-LIKE PROTEIN 2, CHLOROPLASTIC"/>
    <property type="match status" value="1"/>
</dbReference>
<evidence type="ECO:0000256" key="1">
    <source>
        <dbReference type="ARBA" id="ARBA00010282"/>
    </source>
</evidence>